<protein>
    <submittedName>
        <fullName evidence="1">Uncharacterized protein</fullName>
    </submittedName>
</protein>
<comment type="caution">
    <text evidence="1">The sequence shown here is derived from an EMBL/GenBank/DDBJ whole genome shotgun (WGS) entry which is preliminary data.</text>
</comment>
<evidence type="ECO:0000313" key="1">
    <source>
        <dbReference type="EMBL" id="KAH7913810.1"/>
    </source>
</evidence>
<organism evidence="1 2">
    <name type="scientific">Hygrophoropsis aurantiaca</name>
    <dbReference type="NCBI Taxonomy" id="72124"/>
    <lineage>
        <taxon>Eukaryota</taxon>
        <taxon>Fungi</taxon>
        <taxon>Dikarya</taxon>
        <taxon>Basidiomycota</taxon>
        <taxon>Agaricomycotina</taxon>
        <taxon>Agaricomycetes</taxon>
        <taxon>Agaricomycetidae</taxon>
        <taxon>Boletales</taxon>
        <taxon>Coniophorineae</taxon>
        <taxon>Hygrophoropsidaceae</taxon>
        <taxon>Hygrophoropsis</taxon>
    </lineage>
</organism>
<evidence type="ECO:0000313" key="2">
    <source>
        <dbReference type="Proteomes" id="UP000790377"/>
    </source>
</evidence>
<proteinExistence type="predicted"/>
<dbReference type="Proteomes" id="UP000790377">
    <property type="component" value="Unassembled WGS sequence"/>
</dbReference>
<dbReference type="EMBL" id="MU267624">
    <property type="protein sequence ID" value="KAH7913810.1"/>
    <property type="molecule type" value="Genomic_DNA"/>
</dbReference>
<reference evidence="1" key="1">
    <citation type="journal article" date="2021" name="New Phytol.">
        <title>Evolutionary innovations through gain and loss of genes in the ectomycorrhizal Boletales.</title>
        <authorList>
            <person name="Wu G."/>
            <person name="Miyauchi S."/>
            <person name="Morin E."/>
            <person name="Kuo A."/>
            <person name="Drula E."/>
            <person name="Varga T."/>
            <person name="Kohler A."/>
            <person name="Feng B."/>
            <person name="Cao Y."/>
            <person name="Lipzen A."/>
            <person name="Daum C."/>
            <person name="Hundley H."/>
            <person name="Pangilinan J."/>
            <person name="Johnson J."/>
            <person name="Barry K."/>
            <person name="LaButti K."/>
            <person name="Ng V."/>
            <person name="Ahrendt S."/>
            <person name="Min B."/>
            <person name="Choi I.G."/>
            <person name="Park H."/>
            <person name="Plett J.M."/>
            <person name="Magnuson J."/>
            <person name="Spatafora J.W."/>
            <person name="Nagy L.G."/>
            <person name="Henrissat B."/>
            <person name="Grigoriev I.V."/>
            <person name="Yang Z.L."/>
            <person name="Xu J."/>
            <person name="Martin F.M."/>
        </authorList>
    </citation>
    <scope>NUCLEOTIDE SEQUENCE</scope>
    <source>
        <strain evidence="1">ATCC 28755</strain>
    </source>
</reference>
<keyword evidence="2" id="KW-1185">Reference proteome</keyword>
<name>A0ACB8AKL9_9AGAM</name>
<sequence>MLATFPAPVLSVTTDVVRDLEGREALSGLWTLFTKCKESLKDGRRLENISWRLWYRELSQTHCQPYQPLTPDSASSMLNDYSGRSPFFPPTSRPSVPLTEGPHPRPLSSGCYQQAPSPTSTASQIDDERASTSPLHSTTSAPFSSPGGRGKPSSFVGRIIVDMLPNNVLVSDKPGSSPAGPRLVTSQPPQYRPVPSVQLPSSPTSSEASFPRVVVVNPTPHPTPPTTPILHNDRPGAPQPPSTYLLPPLPPPALSTRLAPREPAAHIEPIAPSIPVRPADEPSAKPSDRRFFLQQSPEEASPERDGSTESGKSPSDLFEASSATSSHMKNITDTEERNEYSSKPRKGKEGGKHHVRPMTRRTHSSRHIAPVMQRKPSAQEGNKPRPTFNIGSGSSNGSKGANSSSTNGLPSKHILSHAPTPAPAPAPARETVAQPQPQPRLPSPPVTNGGYQRKKIVVASTSSEDYETTDADDSEWASEDMDKEDKVKEKQKQADEHRLREAALEAQRQRDLFAKVPKRSYSNLNRSQSGLLSQLMNPPPQVFPPNHPYRTTQSSHDFGQLPHNPPQRSSSGFAPPRLQTSKSAAVLPLAAQITAMNVGSKPPATNDNAKDSDKGVYRPKGRPKETEMEDDSDEEHDADDKIQVSQSVAQQKLQALISKRGSEPNVTSPHFLENPTTSLAPVATAPIPLGHPYNLPAPAAPMTPRATRRRMLRTELSESMRRQLLWERQVSSTTNPAGARRTSAGAPLGGLRPLTSTTSNGPHEARGTNNTQQPNSTRSAEAEDNDERKRRAMARNRSWADDYHYAGW</sequence>
<accession>A0ACB8AKL9</accession>
<gene>
    <name evidence="1" type="ORF">BJ138DRAFT_1145327</name>
</gene>